<feature type="signal peptide" evidence="6">
    <location>
        <begin position="1"/>
        <end position="39"/>
    </location>
</feature>
<evidence type="ECO:0000256" key="4">
    <source>
        <dbReference type="ARBA" id="ARBA00022496"/>
    </source>
</evidence>
<comment type="caution">
    <text evidence="8">The sequence shown here is derived from an EMBL/GenBank/DDBJ whole genome shotgun (WGS) entry which is preliminary data.</text>
</comment>
<keyword evidence="5 6" id="KW-0732">Signal</keyword>
<gene>
    <name evidence="8" type="ORF">H6A60_04150</name>
</gene>
<protein>
    <submittedName>
        <fullName evidence="8">Iron-siderophore ABC transporter substrate-binding protein</fullName>
    </submittedName>
</protein>
<dbReference type="InterPro" id="IPR051313">
    <property type="entry name" value="Bact_iron-sidero_bind"/>
</dbReference>
<comment type="similarity">
    <text evidence="2">Belongs to the bacterial solute-binding protein 8 family.</text>
</comment>
<dbReference type="EMBL" id="JACJJC010000004">
    <property type="protein sequence ID" value="MBM6703681.1"/>
    <property type="molecule type" value="Genomic_DNA"/>
</dbReference>
<keyword evidence="9" id="KW-1185">Reference proteome</keyword>
<evidence type="ECO:0000256" key="1">
    <source>
        <dbReference type="ARBA" id="ARBA00004196"/>
    </source>
</evidence>
<keyword evidence="4" id="KW-0406">Ion transport</keyword>
<proteinExistence type="inferred from homology"/>
<keyword evidence="3" id="KW-0813">Transport</keyword>
<evidence type="ECO:0000256" key="6">
    <source>
        <dbReference type="SAM" id="SignalP"/>
    </source>
</evidence>
<accession>A0ABS2DQR5</accession>
<evidence type="ECO:0000256" key="3">
    <source>
        <dbReference type="ARBA" id="ARBA00022448"/>
    </source>
</evidence>
<evidence type="ECO:0000256" key="2">
    <source>
        <dbReference type="ARBA" id="ARBA00008814"/>
    </source>
</evidence>
<dbReference type="PRINTS" id="PR01715">
    <property type="entry name" value="FERRIBNDNGPP"/>
</dbReference>
<keyword evidence="4" id="KW-0408">Iron</keyword>
<dbReference type="PANTHER" id="PTHR30532:SF1">
    <property type="entry name" value="IRON(3+)-HYDROXAMATE-BINDING PROTEIN FHUD"/>
    <property type="match status" value="1"/>
</dbReference>
<evidence type="ECO:0000313" key="9">
    <source>
        <dbReference type="Proteomes" id="UP000715095"/>
    </source>
</evidence>
<name>A0ABS2DQR5_9BURK</name>
<dbReference type="PROSITE" id="PS50983">
    <property type="entry name" value="FE_B12_PBP"/>
    <property type="match status" value="1"/>
</dbReference>
<dbReference type="SUPFAM" id="SSF53807">
    <property type="entry name" value="Helical backbone' metal receptor"/>
    <property type="match status" value="1"/>
</dbReference>
<sequence length="341" mass="37177">MNNLFSFRRSSSNAVKAPGRRKFLAAALLCAFLSTKAEAIGPSEAGCPARRIRDSRGEHVFPATPSRVVALQWDLLENLIALGIRPVGAADTAPWRQWVRTPALPEGIADVGTRAEPNIERIASLKPDLILIGPTQLDRLQILGKIAPVLCFENAKKEAPLGQAEGTIANLLALGRLFEREARAQALVMRIDETLARLGEEIRHAFGGAPAVQVIRFSGPTTLFVYTSNSIAHYALEKMGIRQPLDLPAADYGLTQLRIRDLKNLEEAYIIYVRPFAMEKKVLNSILWRATPFARKGRVAAAEPYWSHGGALSILATAESICHALLTLAPDSGGIHRKEAA</sequence>
<comment type="subcellular location">
    <subcellularLocation>
        <location evidence="1">Cell envelope</location>
    </subcellularLocation>
</comment>
<dbReference type="Gene3D" id="3.40.50.1980">
    <property type="entry name" value="Nitrogenase molybdenum iron protein domain"/>
    <property type="match status" value="2"/>
</dbReference>
<dbReference type="InterPro" id="IPR002491">
    <property type="entry name" value="ABC_transptr_periplasmic_BD"/>
</dbReference>
<feature type="domain" description="Fe/B12 periplasmic-binding" evidence="7">
    <location>
        <begin position="67"/>
        <end position="329"/>
    </location>
</feature>
<keyword evidence="4" id="KW-0410">Iron transport</keyword>
<feature type="chain" id="PRO_5045521708" evidence="6">
    <location>
        <begin position="40"/>
        <end position="341"/>
    </location>
</feature>
<evidence type="ECO:0000256" key="5">
    <source>
        <dbReference type="ARBA" id="ARBA00022729"/>
    </source>
</evidence>
<dbReference type="RefSeq" id="WP_205102149.1">
    <property type="nucleotide sequence ID" value="NZ_JACJJC010000004.1"/>
</dbReference>
<reference evidence="8 9" key="1">
    <citation type="journal article" date="2021" name="Sci. Rep.">
        <title>The distribution of antibiotic resistance genes in chicken gut microbiota commensals.</title>
        <authorList>
            <person name="Juricova H."/>
            <person name="Matiasovicova J."/>
            <person name="Kubasova T."/>
            <person name="Cejkova D."/>
            <person name="Rychlik I."/>
        </authorList>
    </citation>
    <scope>NUCLEOTIDE SEQUENCE [LARGE SCALE GENOMIC DNA]</scope>
    <source>
        <strain evidence="8 9">An829</strain>
    </source>
</reference>
<dbReference type="CDD" id="cd01146">
    <property type="entry name" value="FhuD"/>
    <property type="match status" value="1"/>
</dbReference>
<organism evidence="8 9">
    <name type="scientific">Sutterella massiliensis</name>
    <dbReference type="NCBI Taxonomy" id="1816689"/>
    <lineage>
        <taxon>Bacteria</taxon>
        <taxon>Pseudomonadati</taxon>
        <taxon>Pseudomonadota</taxon>
        <taxon>Betaproteobacteria</taxon>
        <taxon>Burkholderiales</taxon>
        <taxon>Sutterellaceae</taxon>
        <taxon>Sutterella</taxon>
    </lineage>
</organism>
<dbReference type="PANTHER" id="PTHR30532">
    <property type="entry name" value="IRON III DICITRATE-BINDING PERIPLASMIC PROTEIN"/>
    <property type="match status" value="1"/>
</dbReference>
<evidence type="ECO:0000259" key="7">
    <source>
        <dbReference type="PROSITE" id="PS50983"/>
    </source>
</evidence>
<dbReference type="Pfam" id="PF01497">
    <property type="entry name" value="Peripla_BP_2"/>
    <property type="match status" value="1"/>
</dbReference>
<dbReference type="Proteomes" id="UP000715095">
    <property type="component" value="Unassembled WGS sequence"/>
</dbReference>
<evidence type="ECO:0000313" key="8">
    <source>
        <dbReference type="EMBL" id="MBM6703681.1"/>
    </source>
</evidence>